<dbReference type="GO" id="GO:0003824">
    <property type="term" value="F:catalytic activity"/>
    <property type="evidence" value="ECO:0007669"/>
    <property type="project" value="InterPro"/>
</dbReference>
<dbReference type="SFLD" id="SFLDS00029">
    <property type="entry name" value="Radical_SAM"/>
    <property type="match status" value="1"/>
</dbReference>
<evidence type="ECO:0000256" key="4">
    <source>
        <dbReference type="ARBA" id="ARBA00023014"/>
    </source>
</evidence>
<keyword evidence="3" id="KW-0408">Iron</keyword>
<accession>A0A8J3P5B4</accession>
<dbReference type="InterPro" id="IPR058240">
    <property type="entry name" value="rSAM_sf"/>
</dbReference>
<name>A0A8J3P5B4_9ACTN</name>
<proteinExistence type="predicted"/>
<dbReference type="SFLD" id="SFLDG01067">
    <property type="entry name" value="SPASM/twitch_domain_containing"/>
    <property type="match status" value="1"/>
</dbReference>
<evidence type="ECO:0000256" key="3">
    <source>
        <dbReference type="ARBA" id="ARBA00023004"/>
    </source>
</evidence>
<sequence>MKRVFSAAGRLVHDPAVGLTHLSPHELDPGRITLDDTLVAQWPLADVARLERSTPVSVCWSPIVRCNLHCPQCLDDISVRELDRTGQARIAGILAEADLLGVDISGGEPLLLRDLPARAGRVAAGGRSVVSVTTNGWHLARRAKELDRLDAIRVSFDGPDANTHDRMRGEGSFQRGCDGVRAAVAHQIPVQLQTVLMQRNYQAAQQVIDLAADLGALGVTLLQMLPIGAGASLSAEMLTDERASALVSALKVPAGMQVRLRSRRSAAGFTVIRADGRVWRNGDQALSISGLRPLQSAADLALTGSDGAA</sequence>
<evidence type="ECO:0000259" key="5">
    <source>
        <dbReference type="PROSITE" id="PS51918"/>
    </source>
</evidence>
<keyword evidence="1" id="KW-0949">S-adenosyl-L-methionine</keyword>
<dbReference type="EMBL" id="BONH01000047">
    <property type="protein sequence ID" value="GIG02096.1"/>
    <property type="molecule type" value="Genomic_DNA"/>
</dbReference>
<dbReference type="CDD" id="cd01335">
    <property type="entry name" value="Radical_SAM"/>
    <property type="match status" value="1"/>
</dbReference>
<dbReference type="PROSITE" id="PS51918">
    <property type="entry name" value="RADICAL_SAM"/>
    <property type="match status" value="1"/>
</dbReference>
<dbReference type="Gene3D" id="3.20.20.70">
    <property type="entry name" value="Aldolase class I"/>
    <property type="match status" value="1"/>
</dbReference>
<dbReference type="InterPro" id="IPR007197">
    <property type="entry name" value="rSAM"/>
</dbReference>
<keyword evidence="7" id="KW-1185">Reference proteome</keyword>
<dbReference type="Pfam" id="PF04055">
    <property type="entry name" value="Radical_SAM"/>
    <property type="match status" value="1"/>
</dbReference>
<keyword evidence="2" id="KW-0479">Metal-binding</keyword>
<feature type="domain" description="Radical SAM core" evidence="5">
    <location>
        <begin position="52"/>
        <end position="264"/>
    </location>
</feature>
<organism evidence="6 7">
    <name type="scientific">Catellatospora citrea</name>
    <dbReference type="NCBI Taxonomy" id="53366"/>
    <lineage>
        <taxon>Bacteria</taxon>
        <taxon>Bacillati</taxon>
        <taxon>Actinomycetota</taxon>
        <taxon>Actinomycetes</taxon>
        <taxon>Micromonosporales</taxon>
        <taxon>Micromonosporaceae</taxon>
        <taxon>Catellatospora</taxon>
    </lineage>
</organism>
<protein>
    <recommendedName>
        <fullName evidence="5">Radical SAM core domain-containing protein</fullName>
    </recommendedName>
</protein>
<dbReference type="InterPro" id="IPR013785">
    <property type="entry name" value="Aldolase_TIM"/>
</dbReference>
<dbReference type="PANTHER" id="PTHR11228:SF7">
    <property type="entry name" value="PQQA PEPTIDE CYCLASE"/>
    <property type="match status" value="1"/>
</dbReference>
<dbReference type="AlphaFoldDB" id="A0A8J3P5B4"/>
<evidence type="ECO:0000256" key="2">
    <source>
        <dbReference type="ARBA" id="ARBA00022723"/>
    </source>
</evidence>
<dbReference type="SUPFAM" id="SSF102114">
    <property type="entry name" value="Radical SAM enzymes"/>
    <property type="match status" value="1"/>
</dbReference>
<evidence type="ECO:0000256" key="1">
    <source>
        <dbReference type="ARBA" id="ARBA00022691"/>
    </source>
</evidence>
<dbReference type="GO" id="GO:0051536">
    <property type="term" value="F:iron-sulfur cluster binding"/>
    <property type="evidence" value="ECO:0007669"/>
    <property type="project" value="UniProtKB-KW"/>
</dbReference>
<gene>
    <name evidence="6" type="ORF">Cci01nite_71890</name>
</gene>
<dbReference type="GO" id="GO:0046872">
    <property type="term" value="F:metal ion binding"/>
    <property type="evidence" value="ECO:0007669"/>
    <property type="project" value="UniProtKB-KW"/>
</dbReference>
<dbReference type="InterPro" id="IPR050377">
    <property type="entry name" value="Radical_SAM_PqqE_MftC-like"/>
</dbReference>
<evidence type="ECO:0000313" key="6">
    <source>
        <dbReference type="EMBL" id="GIG02096.1"/>
    </source>
</evidence>
<dbReference type="Proteomes" id="UP000659904">
    <property type="component" value="Unassembled WGS sequence"/>
</dbReference>
<reference evidence="6 7" key="1">
    <citation type="submission" date="2021-01" db="EMBL/GenBank/DDBJ databases">
        <title>Whole genome shotgun sequence of Catellatospora citrea NBRC 14495.</title>
        <authorList>
            <person name="Komaki H."/>
            <person name="Tamura T."/>
        </authorList>
    </citation>
    <scope>NUCLEOTIDE SEQUENCE [LARGE SCALE GENOMIC DNA]</scope>
    <source>
        <strain evidence="6 7">NBRC 14495</strain>
    </source>
</reference>
<keyword evidence="4" id="KW-0411">Iron-sulfur</keyword>
<comment type="caution">
    <text evidence="6">The sequence shown here is derived from an EMBL/GenBank/DDBJ whole genome shotgun (WGS) entry which is preliminary data.</text>
</comment>
<dbReference type="PANTHER" id="PTHR11228">
    <property type="entry name" value="RADICAL SAM DOMAIN PROTEIN"/>
    <property type="match status" value="1"/>
</dbReference>
<evidence type="ECO:0000313" key="7">
    <source>
        <dbReference type="Proteomes" id="UP000659904"/>
    </source>
</evidence>